<gene>
    <name evidence="10" type="ORF">FB475_2565</name>
</gene>
<dbReference type="GO" id="GO:0005737">
    <property type="term" value="C:cytoplasm"/>
    <property type="evidence" value="ECO:0007669"/>
    <property type="project" value="TreeGrafter"/>
</dbReference>
<comment type="cofactor">
    <cofactor evidence="1 6">
        <name>(R)-lipoate</name>
        <dbReference type="ChEBI" id="CHEBI:83088"/>
    </cofactor>
</comment>
<proteinExistence type="inferred from homology"/>
<dbReference type="AlphaFoldDB" id="A0A542ESX2"/>
<organism evidence="10 11">
    <name type="scientific">Kribbella jejuensis</name>
    <dbReference type="NCBI Taxonomy" id="236068"/>
    <lineage>
        <taxon>Bacteria</taxon>
        <taxon>Bacillati</taxon>
        <taxon>Actinomycetota</taxon>
        <taxon>Actinomycetes</taxon>
        <taxon>Propionibacteriales</taxon>
        <taxon>Kribbellaceae</taxon>
        <taxon>Kribbella</taxon>
    </lineage>
</organism>
<accession>A0A542ESX2</accession>
<evidence type="ECO:0000256" key="3">
    <source>
        <dbReference type="ARBA" id="ARBA00022679"/>
    </source>
</evidence>
<dbReference type="EMBL" id="VFMM01000001">
    <property type="protein sequence ID" value="TQJ18430.1"/>
    <property type="molecule type" value="Genomic_DNA"/>
</dbReference>
<dbReference type="PANTHER" id="PTHR43178:SF5">
    <property type="entry name" value="LIPOAMIDE ACYLTRANSFERASE COMPONENT OF BRANCHED-CHAIN ALPHA-KETO ACID DEHYDROGENASE COMPLEX, MITOCHONDRIAL"/>
    <property type="match status" value="1"/>
</dbReference>
<dbReference type="PROSITE" id="PS00189">
    <property type="entry name" value="LIPOYL"/>
    <property type="match status" value="1"/>
</dbReference>
<feature type="domain" description="Peripheral subunit-binding (PSBD)" evidence="9">
    <location>
        <begin position="192"/>
        <end position="229"/>
    </location>
</feature>
<dbReference type="PROSITE" id="PS51826">
    <property type="entry name" value="PSBD"/>
    <property type="match status" value="1"/>
</dbReference>
<dbReference type="SUPFAM" id="SSF47005">
    <property type="entry name" value="Peripheral subunit-binding domain of 2-oxo acid dehydrogenase complex"/>
    <property type="match status" value="1"/>
</dbReference>
<dbReference type="GO" id="GO:0016407">
    <property type="term" value="F:acetyltransferase activity"/>
    <property type="evidence" value="ECO:0007669"/>
    <property type="project" value="TreeGrafter"/>
</dbReference>
<dbReference type="Gene3D" id="3.30.559.10">
    <property type="entry name" value="Chloramphenicol acetyltransferase-like domain"/>
    <property type="match status" value="1"/>
</dbReference>
<dbReference type="InterPro" id="IPR011053">
    <property type="entry name" value="Single_hybrid_motif"/>
</dbReference>
<dbReference type="InterPro" id="IPR023213">
    <property type="entry name" value="CAT-like_dom_sf"/>
</dbReference>
<comment type="similarity">
    <text evidence="2 6">Belongs to the 2-oxoacid dehydrogenase family.</text>
</comment>
<dbReference type="InterPro" id="IPR036625">
    <property type="entry name" value="E3-bd_dom_sf"/>
</dbReference>
<dbReference type="InterPro" id="IPR050743">
    <property type="entry name" value="2-oxoacid_DH_E2_comp"/>
</dbReference>
<feature type="domain" description="Lipoyl-binding" evidence="8">
    <location>
        <begin position="1"/>
        <end position="76"/>
    </location>
</feature>
<dbReference type="CDD" id="cd06849">
    <property type="entry name" value="lipoyl_domain"/>
    <property type="match status" value="1"/>
</dbReference>
<dbReference type="OrthoDB" id="9805770at2"/>
<dbReference type="SUPFAM" id="SSF52777">
    <property type="entry name" value="CoA-dependent acyltransferases"/>
    <property type="match status" value="1"/>
</dbReference>
<dbReference type="GO" id="GO:0031405">
    <property type="term" value="F:lipoic acid binding"/>
    <property type="evidence" value="ECO:0007669"/>
    <property type="project" value="TreeGrafter"/>
</dbReference>
<evidence type="ECO:0000256" key="1">
    <source>
        <dbReference type="ARBA" id="ARBA00001938"/>
    </source>
</evidence>
<protein>
    <recommendedName>
        <fullName evidence="6">Dihydrolipoamide acetyltransferase component of pyruvate dehydrogenase complex</fullName>
        <ecNumber evidence="6">2.3.1.-</ecNumber>
    </recommendedName>
</protein>
<evidence type="ECO:0000256" key="2">
    <source>
        <dbReference type="ARBA" id="ARBA00007317"/>
    </source>
</evidence>
<dbReference type="Pfam" id="PF02817">
    <property type="entry name" value="E3_binding"/>
    <property type="match status" value="1"/>
</dbReference>
<dbReference type="Pfam" id="PF00364">
    <property type="entry name" value="Biotin_lipoyl"/>
    <property type="match status" value="1"/>
</dbReference>
<dbReference type="Gene3D" id="2.40.50.100">
    <property type="match status" value="1"/>
</dbReference>
<dbReference type="Proteomes" id="UP000316298">
    <property type="component" value="Unassembled WGS sequence"/>
</dbReference>
<keyword evidence="10" id="KW-0670">Pyruvate</keyword>
<keyword evidence="3 6" id="KW-0808">Transferase</keyword>
<dbReference type="EC" id="2.3.1.-" evidence="6"/>
<sequence length="553" mass="57861">MNTFLLPDLGEGLTEAEIVRWLVKVGDVVAVDTPIAEVETAKSIVELPSPYAGVIEELHGEPGTTVPVGKPLITVGDPAGAAYRAEERAGSGNVLVGYGTAEPSGPARRRKPRTTRPAVTEETVPQAALEGPPAHVPESGSDHVPGSAPERMSQNISERGPGSIPGRGAESVPERGSEGVSGSGSAARVPLVISPLVRRMARDAGVDLHELTGSGPDGLIVRRDVEHAIAFRTQPQPTHQLAGQQIGAQQVGAQPIGQQVRAQHTRGQQAGGQEIAAQAVTGQQVGARQVGGQQVQAQQTGGQEIAAQAAAAGQPGVEARTGLRELRREPMSGFRRAVAATLSRSRAEIPEATTWVDVDATALVELRASLRSATDPGPGLLALMARFVVAGLLKYPELNGYVDTAREELVQYDGVNLGLAAQTDRGLVVPAVGNAHTLTTRGLDAEIRRLTASARDGRLTQHELTSGTFTLNNYGSFGVDGSAAIINHPQVAILGVGRIIDRPWVVDGEIAVRKLTQLSLVFDHRVCDGGTAAAFLRFVADAFENPTSAFADL</sequence>
<name>A0A542ESX2_9ACTN</name>
<evidence type="ECO:0000313" key="11">
    <source>
        <dbReference type="Proteomes" id="UP000316298"/>
    </source>
</evidence>
<dbReference type="PROSITE" id="PS50968">
    <property type="entry name" value="BIOTINYL_LIPOYL"/>
    <property type="match status" value="1"/>
</dbReference>
<evidence type="ECO:0000259" key="9">
    <source>
        <dbReference type="PROSITE" id="PS51826"/>
    </source>
</evidence>
<dbReference type="InterPro" id="IPR004167">
    <property type="entry name" value="PSBD"/>
</dbReference>
<dbReference type="SUPFAM" id="SSF51230">
    <property type="entry name" value="Single hybrid motif"/>
    <property type="match status" value="1"/>
</dbReference>
<dbReference type="Gene3D" id="4.10.320.10">
    <property type="entry name" value="E3-binding domain"/>
    <property type="match status" value="1"/>
</dbReference>
<evidence type="ECO:0000259" key="8">
    <source>
        <dbReference type="PROSITE" id="PS50968"/>
    </source>
</evidence>
<evidence type="ECO:0000256" key="5">
    <source>
        <dbReference type="ARBA" id="ARBA00023315"/>
    </source>
</evidence>
<dbReference type="InterPro" id="IPR000089">
    <property type="entry name" value="Biotin_lipoyl"/>
</dbReference>
<comment type="caution">
    <text evidence="10">The sequence shown here is derived from an EMBL/GenBank/DDBJ whole genome shotgun (WGS) entry which is preliminary data.</text>
</comment>
<reference evidence="10 11" key="1">
    <citation type="submission" date="2019-06" db="EMBL/GenBank/DDBJ databases">
        <title>Sequencing the genomes of 1000 actinobacteria strains.</title>
        <authorList>
            <person name="Klenk H.-P."/>
        </authorList>
    </citation>
    <scope>NUCLEOTIDE SEQUENCE [LARGE SCALE GENOMIC DNA]</scope>
    <source>
        <strain evidence="10 11">DSM 17305</strain>
    </source>
</reference>
<evidence type="ECO:0000313" key="10">
    <source>
        <dbReference type="EMBL" id="TQJ18430.1"/>
    </source>
</evidence>
<keyword evidence="4 6" id="KW-0450">Lipoyl</keyword>
<evidence type="ECO:0000256" key="4">
    <source>
        <dbReference type="ARBA" id="ARBA00022823"/>
    </source>
</evidence>
<dbReference type="RefSeq" id="WP_141855647.1">
    <property type="nucleotide sequence ID" value="NZ_BAAAKA010000016.1"/>
</dbReference>
<dbReference type="InterPro" id="IPR001078">
    <property type="entry name" value="2-oxoacid_DH_actylTfrase"/>
</dbReference>
<dbReference type="PANTHER" id="PTHR43178">
    <property type="entry name" value="DIHYDROLIPOAMIDE ACETYLTRANSFERASE COMPONENT OF PYRUVATE DEHYDROGENASE COMPLEX"/>
    <property type="match status" value="1"/>
</dbReference>
<evidence type="ECO:0000256" key="7">
    <source>
        <dbReference type="SAM" id="MobiDB-lite"/>
    </source>
</evidence>
<keyword evidence="11" id="KW-1185">Reference proteome</keyword>
<dbReference type="Pfam" id="PF00198">
    <property type="entry name" value="2-oxoacid_dh"/>
    <property type="match status" value="1"/>
</dbReference>
<dbReference type="InterPro" id="IPR003016">
    <property type="entry name" value="2-oxoA_DH_lipoyl-BS"/>
</dbReference>
<evidence type="ECO:0000256" key="6">
    <source>
        <dbReference type="RuleBase" id="RU003423"/>
    </source>
</evidence>
<feature type="region of interest" description="Disordered" evidence="7">
    <location>
        <begin position="94"/>
        <end position="186"/>
    </location>
</feature>
<keyword evidence="5 6" id="KW-0012">Acyltransferase</keyword>